<reference evidence="2 3" key="1">
    <citation type="submission" date="2016-10" db="EMBL/GenBank/DDBJ databases">
        <authorList>
            <person name="Varghese N."/>
            <person name="Submissions S."/>
        </authorList>
    </citation>
    <scope>NUCLEOTIDE SEQUENCE [LARGE SCALE GENOMIC DNA]</scope>
    <source>
        <strain evidence="2 3">BS2981</strain>
    </source>
</reference>
<name>A0ABY0UP01_PSECE</name>
<evidence type="ECO:0000313" key="2">
    <source>
        <dbReference type="EMBL" id="SDS97118.1"/>
    </source>
</evidence>
<gene>
    <name evidence="2" type="ORF">SAMN04490182_2909</name>
</gene>
<keyword evidence="1" id="KW-1133">Transmembrane helix</keyword>
<proteinExistence type="predicted"/>
<dbReference type="EMBL" id="LT629753">
    <property type="protein sequence ID" value="SDS97118.1"/>
    <property type="molecule type" value="Genomic_DNA"/>
</dbReference>
<accession>A0ABY0UP01</accession>
<feature type="transmembrane region" description="Helical" evidence="1">
    <location>
        <begin position="6"/>
        <end position="27"/>
    </location>
</feature>
<keyword evidence="3" id="KW-1185">Reference proteome</keyword>
<evidence type="ECO:0000313" key="3">
    <source>
        <dbReference type="Proteomes" id="UP000199576"/>
    </source>
</evidence>
<sequence length="52" mass="6353">MPMLFWIVKCFVVLFFKHYIFSLIRLISQFLVLQFKVSTLTRTVRSSRPWVE</sequence>
<dbReference type="Proteomes" id="UP000199576">
    <property type="component" value="Chromosome I"/>
</dbReference>
<protein>
    <submittedName>
        <fullName evidence="2">Uncharacterized protein</fullName>
    </submittedName>
</protein>
<evidence type="ECO:0000256" key="1">
    <source>
        <dbReference type="SAM" id="Phobius"/>
    </source>
</evidence>
<organism evidence="2 3">
    <name type="scientific">Pseudomonas cedrina</name>
    <dbReference type="NCBI Taxonomy" id="651740"/>
    <lineage>
        <taxon>Bacteria</taxon>
        <taxon>Pseudomonadati</taxon>
        <taxon>Pseudomonadota</taxon>
        <taxon>Gammaproteobacteria</taxon>
        <taxon>Pseudomonadales</taxon>
        <taxon>Pseudomonadaceae</taxon>
        <taxon>Pseudomonas</taxon>
    </lineage>
</organism>
<keyword evidence="1" id="KW-0472">Membrane</keyword>
<keyword evidence="1" id="KW-0812">Transmembrane</keyword>